<dbReference type="InterPro" id="IPR002347">
    <property type="entry name" value="SDR_fam"/>
</dbReference>
<dbReference type="Pfam" id="PF14989">
    <property type="entry name" value="CCDC32"/>
    <property type="match status" value="1"/>
</dbReference>
<dbReference type="InterPro" id="IPR028039">
    <property type="entry name" value="CCDC32"/>
</dbReference>
<dbReference type="AlphaFoldDB" id="A0A5E4M281"/>
<proteinExistence type="predicted"/>
<dbReference type="Proteomes" id="UP000325440">
    <property type="component" value="Unassembled WGS sequence"/>
</dbReference>
<dbReference type="EMBL" id="CABPRJ010000023">
    <property type="protein sequence ID" value="VVC25953.1"/>
    <property type="molecule type" value="Genomic_DNA"/>
</dbReference>
<keyword evidence="4" id="KW-0560">Oxidoreductase</keyword>
<dbReference type="InterPro" id="IPR036291">
    <property type="entry name" value="NAD(P)-bd_dom_sf"/>
</dbReference>
<dbReference type="PANTHER" id="PTHR44085:SF2">
    <property type="entry name" value="SEPIAPTERIN REDUCTASE"/>
    <property type="match status" value="1"/>
</dbReference>
<evidence type="ECO:0000256" key="5">
    <source>
        <dbReference type="SAM" id="Coils"/>
    </source>
</evidence>
<dbReference type="GO" id="GO:0004757">
    <property type="term" value="F:sepiapterin reductase (NADP+) activity"/>
    <property type="evidence" value="ECO:0007669"/>
    <property type="project" value="TreeGrafter"/>
</dbReference>
<feature type="coiled-coil region" evidence="5">
    <location>
        <begin position="41"/>
        <end position="68"/>
    </location>
</feature>
<comment type="subcellular location">
    <subcellularLocation>
        <location evidence="1">Cytoplasm</location>
    </subcellularLocation>
</comment>
<dbReference type="Gene3D" id="3.40.50.720">
    <property type="entry name" value="NAD(P)-binding Rossmann-like Domain"/>
    <property type="match status" value="1"/>
</dbReference>
<protein>
    <submittedName>
        <fullName evidence="6">NAD(P)-binding domain,Short-chain dehydrogenase/reductase SDR,Coiled-coil domain containing</fullName>
    </submittedName>
</protein>
<keyword evidence="3" id="KW-0521">NADP</keyword>
<keyword evidence="5" id="KW-0175">Coiled coil</keyword>
<evidence type="ECO:0000313" key="6">
    <source>
        <dbReference type="EMBL" id="VVC25953.1"/>
    </source>
</evidence>
<sequence>MHPCLSNESQTLDPWPKLTSDSIDFQFENNFTPSQQSFQPLPDREEYLHRLEQKLNKLKNNSQSDSTKRHQIIDQLCEARKTCLEHLVNSNNIVFENEEPAIQPLGLSAKGIGQGLAVEISRLLVPESSILLIARDTNGLEKTKELVNKENRDIFVEYYSVDLYNSNATMFEKIVEPIDSSKYELFVLIHNAGSVGNLDHLTVDMNDPDEWNKYMSLNLYSVTCLTSVFLSKFNSITAEKCIVNITSLLGIEPFKSVGYYCVGKASREMYFRVLALENPTLNVLSYSPGPVLTDMYTNISLNSKDEVIREQFTSGLQKQSIVKVEDTCQKLVNTLAMRSYKSGGRVDYYDH</sequence>
<organism evidence="6 7">
    <name type="scientific">Cinara cedri</name>
    <dbReference type="NCBI Taxonomy" id="506608"/>
    <lineage>
        <taxon>Eukaryota</taxon>
        <taxon>Metazoa</taxon>
        <taxon>Ecdysozoa</taxon>
        <taxon>Arthropoda</taxon>
        <taxon>Hexapoda</taxon>
        <taxon>Insecta</taxon>
        <taxon>Pterygota</taxon>
        <taxon>Neoptera</taxon>
        <taxon>Paraneoptera</taxon>
        <taxon>Hemiptera</taxon>
        <taxon>Sternorrhyncha</taxon>
        <taxon>Aphidomorpha</taxon>
        <taxon>Aphidoidea</taxon>
        <taxon>Aphididae</taxon>
        <taxon>Lachninae</taxon>
        <taxon>Cinara</taxon>
    </lineage>
</organism>
<dbReference type="PANTHER" id="PTHR44085">
    <property type="entry name" value="SEPIAPTERIN REDUCTASE"/>
    <property type="match status" value="1"/>
</dbReference>
<evidence type="ECO:0000256" key="2">
    <source>
        <dbReference type="ARBA" id="ARBA00022490"/>
    </source>
</evidence>
<dbReference type="GO" id="GO:0005737">
    <property type="term" value="C:cytoplasm"/>
    <property type="evidence" value="ECO:0007669"/>
    <property type="project" value="UniProtKB-SubCell"/>
</dbReference>
<evidence type="ECO:0000256" key="4">
    <source>
        <dbReference type="ARBA" id="ARBA00023002"/>
    </source>
</evidence>
<gene>
    <name evidence="6" type="ORF">CINCED_3A005526</name>
</gene>
<accession>A0A5E4M281</accession>
<name>A0A5E4M281_9HEMI</name>
<evidence type="ECO:0000256" key="3">
    <source>
        <dbReference type="ARBA" id="ARBA00022857"/>
    </source>
</evidence>
<dbReference type="InterPro" id="IPR051721">
    <property type="entry name" value="Biopterin_syn/organic_redct"/>
</dbReference>
<dbReference type="OrthoDB" id="153074at2759"/>
<evidence type="ECO:0000256" key="1">
    <source>
        <dbReference type="ARBA" id="ARBA00004496"/>
    </source>
</evidence>
<dbReference type="SUPFAM" id="SSF51735">
    <property type="entry name" value="NAD(P)-binding Rossmann-fold domains"/>
    <property type="match status" value="1"/>
</dbReference>
<dbReference type="Pfam" id="PF00106">
    <property type="entry name" value="adh_short"/>
    <property type="match status" value="1"/>
</dbReference>
<dbReference type="GO" id="GO:0006729">
    <property type="term" value="P:tetrahydrobiopterin biosynthetic process"/>
    <property type="evidence" value="ECO:0007669"/>
    <property type="project" value="TreeGrafter"/>
</dbReference>
<evidence type="ECO:0000313" key="7">
    <source>
        <dbReference type="Proteomes" id="UP000325440"/>
    </source>
</evidence>
<keyword evidence="7" id="KW-1185">Reference proteome</keyword>
<reference evidence="6 7" key="1">
    <citation type="submission" date="2019-08" db="EMBL/GenBank/DDBJ databases">
        <authorList>
            <person name="Alioto T."/>
            <person name="Alioto T."/>
            <person name="Gomez Garrido J."/>
        </authorList>
    </citation>
    <scope>NUCLEOTIDE SEQUENCE [LARGE SCALE GENOMIC DNA]</scope>
</reference>
<keyword evidence="2" id="KW-0963">Cytoplasm</keyword>